<gene>
    <name evidence="2" type="ORF">SSPH_00168</name>
</gene>
<name>A0ABM9VXN3_9FIRM</name>
<evidence type="ECO:0000313" key="3">
    <source>
        <dbReference type="Proteomes" id="UP000245702"/>
    </source>
</evidence>
<dbReference type="Gene3D" id="1.10.1220.10">
    <property type="entry name" value="Met repressor-like"/>
    <property type="match status" value="1"/>
</dbReference>
<evidence type="ECO:0000259" key="1">
    <source>
        <dbReference type="Pfam" id="PF03869"/>
    </source>
</evidence>
<dbReference type="InterPro" id="IPR010985">
    <property type="entry name" value="Ribbon_hlx_hlx"/>
</dbReference>
<dbReference type="SUPFAM" id="SSF47598">
    <property type="entry name" value="Ribbon-helix-helix"/>
    <property type="match status" value="1"/>
</dbReference>
<dbReference type="InterPro" id="IPR013321">
    <property type="entry name" value="Arc_rbn_hlx_hlx"/>
</dbReference>
<evidence type="ECO:0000313" key="2">
    <source>
        <dbReference type="EMBL" id="CVK17534.1"/>
    </source>
</evidence>
<sequence length="59" mass="7033">MFSKMPRIMARLESEAMKSKLQRLARENGRTLSSEVGQIVKRYIMQYEQKYGEIKIHKD</sequence>
<dbReference type="InterPro" id="IPR005569">
    <property type="entry name" value="Arc_DNA-bd_dom"/>
</dbReference>
<proteinExistence type="predicted"/>
<accession>A0ABM9VXN3</accession>
<comment type="caution">
    <text evidence="2">The sequence shown here is derived from an EMBL/GenBank/DDBJ whole genome shotgun (WGS) entry which is preliminary data.</text>
</comment>
<reference evidence="2 3" key="1">
    <citation type="submission" date="2016-01" db="EMBL/GenBank/DDBJ databases">
        <authorList>
            <person name="Brown R."/>
        </authorList>
    </citation>
    <scope>NUCLEOTIDE SEQUENCE [LARGE SCALE GENOMIC DNA]</scope>
    <source>
        <strain evidence="2">Sporomusa sphaeroides DSM 2875</strain>
    </source>
</reference>
<feature type="domain" description="Arc-like DNA binding" evidence="1">
    <location>
        <begin position="3"/>
        <end position="41"/>
    </location>
</feature>
<organism evidence="2 3">
    <name type="scientific">Sporomusa sphaeroides DSM 2875</name>
    <dbReference type="NCBI Taxonomy" id="1337886"/>
    <lineage>
        <taxon>Bacteria</taxon>
        <taxon>Bacillati</taxon>
        <taxon>Bacillota</taxon>
        <taxon>Negativicutes</taxon>
        <taxon>Selenomonadales</taxon>
        <taxon>Sporomusaceae</taxon>
        <taxon>Sporomusa</taxon>
    </lineage>
</organism>
<dbReference type="Proteomes" id="UP000245702">
    <property type="component" value="Unassembled WGS sequence"/>
</dbReference>
<keyword evidence="3" id="KW-1185">Reference proteome</keyword>
<dbReference type="EMBL" id="FCOW01000001">
    <property type="protein sequence ID" value="CVK17534.1"/>
    <property type="molecule type" value="Genomic_DNA"/>
</dbReference>
<dbReference type="Pfam" id="PF03869">
    <property type="entry name" value="Arc"/>
    <property type="match status" value="1"/>
</dbReference>
<dbReference type="RefSeq" id="WP_075755299.1">
    <property type="nucleotide sequence ID" value="NZ_CP146991.1"/>
</dbReference>
<protein>
    <recommendedName>
        <fullName evidence="1">Arc-like DNA binding domain-containing protein</fullName>
    </recommendedName>
</protein>